<reference evidence="2" key="1">
    <citation type="submission" date="2023-07" db="EMBL/GenBank/DDBJ databases">
        <title>draft genome sequence of fig (Ficus carica).</title>
        <authorList>
            <person name="Takahashi T."/>
            <person name="Nishimura K."/>
        </authorList>
    </citation>
    <scope>NUCLEOTIDE SEQUENCE</scope>
</reference>
<organism evidence="2 3">
    <name type="scientific">Ficus carica</name>
    <name type="common">Common fig</name>
    <dbReference type="NCBI Taxonomy" id="3494"/>
    <lineage>
        <taxon>Eukaryota</taxon>
        <taxon>Viridiplantae</taxon>
        <taxon>Streptophyta</taxon>
        <taxon>Embryophyta</taxon>
        <taxon>Tracheophyta</taxon>
        <taxon>Spermatophyta</taxon>
        <taxon>Magnoliopsida</taxon>
        <taxon>eudicotyledons</taxon>
        <taxon>Gunneridae</taxon>
        <taxon>Pentapetalae</taxon>
        <taxon>rosids</taxon>
        <taxon>fabids</taxon>
        <taxon>Rosales</taxon>
        <taxon>Moraceae</taxon>
        <taxon>Ficeae</taxon>
        <taxon>Ficus</taxon>
    </lineage>
</organism>
<proteinExistence type="predicted"/>
<name>A0AA88AF65_FICCA</name>
<evidence type="ECO:0000313" key="3">
    <source>
        <dbReference type="Proteomes" id="UP001187192"/>
    </source>
</evidence>
<sequence>MGSREGGVDLGFPSSGLESHGGANGFFSAQTPTTRSAISDNLLLPSPSRRIHYTASASWEVGEATNKQQMGADGEEHEGGEQWARQG</sequence>
<dbReference type="AlphaFoldDB" id="A0AA88AF65"/>
<evidence type="ECO:0000313" key="2">
    <source>
        <dbReference type="EMBL" id="GMN54524.1"/>
    </source>
</evidence>
<feature type="region of interest" description="Disordered" evidence="1">
    <location>
        <begin position="1"/>
        <end position="32"/>
    </location>
</feature>
<comment type="caution">
    <text evidence="2">The sequence shown here is derived from an EMBL/GenBank/DDBJ whole genome shotgun (WGS) entry which is preliminary data.</text>
</comment>
<gene>
    <name evidence="2" type="ORF">TIFTF001_023654</name>
</gene>
<evidence type="ECO:0000256" key="1">
    <source>
        <dbReference type="SAM" id="MobiDB-lite"/>
    </source>
</evidence>
<feature type="region of interest" description="Disordered" evidence="1">
    <location>
        <begin position="55"/>
        <end position="87"/>
    </location>
</feature>
<dbReference type="EMBL" id="BTGU01000052">
    <property type="protein sequence ID" value="GMN54524.1"/>
    <property type="molecule type" value="Genomic_DNA"/>
</dbReference>
<dbReference type="Proteomes" id="UP001187192">
    <property type="component" value="Unassembled WGS sequence"/>
</dbReference>
<accession>A0AA88AF65</accession>
<protein>
    <submittedName>
        <fullName evidence="2">Uncharacterized protein</fullName>
    </submittedName>
</protein>
<keyword evidence="3" id="KW-1185">Reference proteome</keyword>